<dbReference type="GO" id="GO:0015074">
    <property type="term" value="P:DNA integration"/>
    <property type="evidence" value="ECO:0007669"/>
    <property type="project" value="UniProtKB-KW"/>
</dbReference>
<evidence type="ECO:0000313" key="7">
    <source>
        <dbReference type="Proteomes" id="UP000324194"/>
    </source>
</evidence>
<evidence type="ECO:0000313" key="6">
    <source>
        <dbReference type="EMBL" id="VVC75970.1"/>
    </source>
</evidence>
<evidence type="ECO:0000256" key="2">
    <source>
        <dbReference type="ARBA" id="ARBA00022908"/>
    </source>
</evidence>
<accession>A0A5E4PG34</accession>
<feature type="domain" description="Tyr recombinase" evidence="5">
    <location>
        <begin position="7"/>
        <end position="197"/>
    </location>
</feature>
<dbReference type="InterPro" id="IPR050090">
    <property type="entry name" value="Tyrosine_recombinase_XerCD"/>
</dbReference>
<dbReference type="InterPro" id="IPR013762">
    <property type="entry name" value="Integrase-like_cat_sf"/>
</dbReference>
<keyword evidence="3" id="KW-0238">DNA-binding</keyword>
<proteinExistence type="inferred from homology"/>
<keyword evidence="4" id="KW-0233">DNA recombination</keyword>
<dbReference type="InterPro" id="IPR002104">
    <property type="entry name" value="Integrase_catalytic"/>
</dbReference>
<dbReference type="PANTHER" id="PTHR30349">
    <property type="entry name" value="PHAGE INTEGRASE-RELATED"/>
    <property type="match status" value="1"/>
</dbReference>
<keyword evidence="2" id="KW-0229">DNA integration</keyword>
<dbReference type="InterPro" id="IPR011010">
    <property type="entry name" value="DNA_brk_join_enz"/>
</dbReference>
<keyword evidence="7" id="KW-1185">Reference proteome</keyword>
<organism evidence="6 7">
    <name type="scientific">Aquicella siphonis</name>
    <dbReference type="NCBI Taxonomy" id="254247"/>
    <lineage>
        <taxon>Bacteria</taxon>
        <taxon>Pseudomonadati</taxon>
        <taxon>Pseudomonadota</taxon>
        <taxon>Gammaproteobacteria</taxon>
        <taxon>Legionellales</taxon>
        <taxon>Coxiellaceae</taxon>
        <taxon>Aquicella</taxon>
    </lineage>
</organism>
<dbReference type="OrthoDB" id="305957at2"/>
<evidence type="ECO:0000256" key="4">
    <source>
        <dbReference type="ARBA" id="ARBA00023172"/>
    </source>
</evidence>
<dbReference type="Gene3D" id="1.10.443.10">
    <property type="entry name" value="Intergrase catalytic core"/>
    <property type="match status" value="1"/>
</dbReference>
<evidence type="ECO:0000256" key="1">
    <source>
        <dbReference type="ARBA" id="ARBA00008857"/>
    </source>
</evidence>
<reference evidence="6 7" key="1">
    <citation type="submission" date="2019-08" db="EMBL/GenBank/DDBJ databases">
        <authorList>
            <person name="Guy L."/>
        </authorList>
    </citation>
    <scope>NUCLEOTIDE SEQUENCE [LARGE SCALE GENOMIC DNA]</scope>
    <source>
        <strain evidence="6 7">SGT-108</strain>
    </source>
</reference>
<dbReference type="RefSeq" id="WP_148339229.1">
    <property type="nucleotide sequence ID" value="NZ_LR699119.1"/>
</dbReference>
<protein>
    <submittedName>
        <fullName evidence="6">Tyrosine recombinase XerC</fullName>
    </submittedName>
</protein>
<dbReference type="Proteomes" id="UP000324194">
    <property type="component" value="Chromosome 1"/>
</dbReference>
<dbReference type="Pfam" id="PF00589">
    <property type="entry name" value="Phage_integrase"/>
    <property type="match status" value="1"/>
</dbReference>
<dbReference type="KEGG" id="asip:AQUSIP_12710"/>
<gene>
    <name evidence="6" type="primary">xerC_3</name>
    <name evidence="6" type="ORF">AQUSIP_12710</name>
</gene>
<name>A0A5E4PG34_9COXI</name>
<evidence type="ECO:0000259" key="5">
    <source>
        <dbReference type="PROSITE" id="PS51898"/>
    </source>
</evidence>
<dbReference type="CDD" id="cd00397">
    <property type="entry name" value="DNA_BRE_C"/>
    <property type="match status" value="1"/>
</dbReference>
<dbReference type="PROSITE" id="PS51898">
    <property type="entry name" value="TYR_RECOMBINASE"/>
    <property type="match status" value="1"/>
</dbReference>
<dbReference type="PANTHER" id="PTHR30349:SF41">
    <property type="entry name" value="INTEGRASE_RECOMBINASE PROTEIN MJ0367-RELATED"/>
    <property type="match status" value="1"/>
</dbReference>
<dbReference type="AlphaFoldDB" id="A0A5E4PG34"/>
<dbReference type="EMBL" id="LR699119">
    <property type="protein sequence ID" value="VVC75970.1"/>
    <property type="molecule type" value="Genomic_DNA"/>
</dbReference>
<sequence length="201" mass="23139">MARQNRGQAKVLTKDEFKRLIKIVSARKYAKRDYLILLFSFGLGLRSIEIANLKVKDVLDDNLNVHEVVELQRTKGNTPRAMYLTDERIRAAIKDYIDWRIDRALKKREVFSRNQPFFVSQKGGGFSNITLTMLFDKIYKEAGIKASSHSGRRTFATNLVEEGIDVKSLQLLMGHSNVQQTLKYVDGNPERLKKLVMNALY</sequence>
<dbReference type="SUPFAM" id="SSF56349">
    <property type="entry name" value="DNA breaking-rejoining enzymes"/>
    <property type="match status" value="1"/>
</dbReference>
<evidence type="ECO:0000256" key="3">
    <source>
        <dbReference type="ARBA" id="ARBA00023125"/>
    </source>
</evidence>
<dbReference type="GO" id="GO:0006310">
    <property type="term" value="P:DNA recombination"/>
    <property type="evidence" value="ECO:0007669"/>
    <property type="project" value="UniProtKB-KW"/>
</dbReference>
<dbReference type="GO" id="GO:0003677">
    <property type="term" value="F:DNA binding"/>
    <property type="evidence" value="ECO:0007669"/>
    <property type="project" value="UniProtKB-KW"/>
</dbReference>
<comment type="similarity">
    <text evidence="1">Belongs to the 'phage' integrase family.</text>
</comment>